<dbReference type="AlphaFoldDB" id="A0A9X3D8A1"/>
<dbReference type="PROSITE" id="PS00629">
    <property type="entry name" value="IMP_1"/>
    <property type="match status" value="1"/>
</dbReference>
<sequence>MTDDPGFDELERVAIDVAQRAAAHVRVRRSELFGARPGHDPGTVDTGSDRSTQAPAVSTKSTPTDPVTLADTETEQLVRSELRARRPGDEVLGEEAGGSVDVPSGVRWVVDPIDGTVNFMYGIPAYAVSVAAQVDGRSVAGAVVDVARAITYSASLGAGARLDAGTGPIALACNPIDRVELALVATGFSYDARRRAEQGAIVAELLPQVRDLRRVGAAALDLCMVASGAVDAHFEHGLSPWDWAAGGLIAAEAGAVVHTPPPDSRSSDGHVTIACAPGIADDFIEVLDRLGARRTMSADAGH</sequence>
<dbReference type="PRINTS" id="PR00377">
    <property type="entry name" value="IMPHPHTASES"/>
</dbReference>
<comment type="caution">
    <text evidence="10">The sequence shown here is derived from an EMBL/GenBank/DDBJ whole genome shotgun (WGS) entry which is preliminary data.</text>
</comment>
<feature type="binding site" evidence="7">
    <location>
        <position position="111"/>
    </location>
    <ligand>
        <name>Mg(2+)</name>
        <dbReference type="ChEBI" id="CHEBI:18420"/>
        <label>1</label>
        <note>catalytic</note>
    </ligand>
</feature>
<evidence type="ECO:0000313" key="11">
    <source>
        <dbReference type="Proteomes" id="UP001143347"/>
    </source>
</evidence>
<dbReference type="GO" id="GO:0046872">
    <property type="term" value="F:metal ion binding"/>
    <property type="evidence" value="ECO:0007669"/>
    <property type="project" value="UniProtKB-KW"/>
</dbReference>
<evidence type="ECO:0000256" key="1">
    <source>
        <dbReference type="ARBA" id="ARBA00001033"/>
    </source>
</evidence>
<evidence type="ECO:0000256" key="2">
    <source>
        <dbReference type="ARBA" id="ARBA00001946"/>
    </source>
</evidence>
<dbReference type="Pfam" id="PF00459">
    <property type="entry name" value="Inositol_P"/>
    <property type="match status" value="1"/>
</dbReference>
<feature type="compositionally biased region" description="Polar residues" evidence="9">
    <location>
        <begin position="45"/>
        <end position="65"/>
    </location>
</feature>
<dbReference type="PROSITE" id="PS00630">
    <property type="entry name" value="IMP_2"/>
    <property type="match status" value="1"/>
</dbReference>
<feature type="binding site" evidence="7">
    <location>
        <position position="114"/>
    </location>
    <ligand>
        <name>Mg(2+)</name>
        <dbReference type="ChEBI" id="CHEBI:18420"/>
        <label>1</label>
        <note>catalytic</note>
    </ligand>
</feature>
<name>A0A9X3D8A1_9ACTN</name>
<comment type="cofactor">
    <cofactor evidence="2 7 8">
        <name>Mg(2+)</name>
        <dbReference type="ChEBI" id="CHEBI:18420"/>
    </cofactor>
</comment>
<dbReference type="InterPro" id="IPR033942">
    <property type="entry name" value="IMPase"/>
</dbReference>
<keyword evidence="11" id="KW-1185">Reference proteome</keyword>
<keyword evidence="4 7" id="KW-0479">Metal-binding</keyword>
<evidence type="ECO:0000256" key="6">
    <source>
        <dbReference type="ARBA" id="ARBA00022842"/>
    </source>
</evidence>
<dbReference type="PANTHER" id="PTHR20854">
    <property type="entry name" value="INOSITOL MONOPHOSPHATASE"/>
    <property type="match status" value="1"/>
</dbReference>
<dbReference type="GO" id="GO:0046854">
    <property type="term" value="P:phosphatidylinositol phosphate biosynthetic process"/>
    <property type="evidence" value="ECO:0007669"/>
    <property type="project" value="InterPro"/>
</dbReference>
<evidence type="ECO:0000256" key="4">
    <source>
        <dbReference type="ARBA" id="ARBA00022723"/>
    </source>
</evidence>
<reference evidence="10" key="1">
    <citation type="submission" date="2022-10" db="EMBL/GenBank/DDBJ databases">
        <title>WGS of marine actinomycetes from Thailand.</title>
        <authorList>
            <person name="Thawai C."/>
        </authorList>
    </citation>
    <scope>NUCLEOTIDE SEQUENCE</scope>
    <source>
        <strain evidence="10">SW21</strain>
    </source>
</reference>
<dbReference type="RefSeq" id="WP_266062607.1">
    <property type="nucleotide sequence ID" value="NZ_JAPKFM010000016.1"/>
</dbReference>
<dbReference type="Gene3D" id="3.40.190.80">
    <property type="match status" value="1"/>
</dbReference>
<evidence type="ECO:0000313" key="10">
    <source>
        <dbReference type="EMBL" id="MCX2965482.1"/>
    </source>
</evidence>
<feature type="binding site" evidence="7">
    <location>
        <position position="113"/>
    </location>
    <ligand>
        <name>Mg(2+)</name>
        <dbReference type="ChEBI" id="CHEBI:18420"/>
        <label>1</label>
        <note>catalytic</note>
    </ligand>
</feature>
<dbReference type="EMBL" id="JAPKFM010000016">
    <property type="protein sequence ID" value="MCX2965482.1"/>
    <property type="molecule type" value="Genomic_DNA"/>
</dbReference>
<dbReference type="Proteomes" id="UP001143347">
    <property type="component" value="Unassembled WGS sequence"/>
</dbReference>
<dbReference type="GO" id="GO:0008934">
    <property type="term" value="F:inositol monophosphate 1-phosphatase activity"/>
    <property type="evidence" value="ECO:0007669"/>
    <property type="project" value="InterPro"/>
</dbReference>
<feature type="binding site" evidence="7">
    <location>
        <position position="94"/>
    </location>
    <ligand>
        <name>Mg(2+)</name>
        <dbReference type="ChEBI" id="CHEBI:18420"/>
        <label>1</label>
        <note>catalytic</note>
    </ligand>
</feature>
<evidence type="ECO:0000256" key="7">
    <source>
        <dbReference type="PIRSR" id="PIRSR600760-2"/>
    </source>
</evidence>
<proteinExistence type="inferred from homology"/>
<evidence type="ECO:0000256" key="5">
    <source>
        <dbReference type="ARBA" id="ARBA00022801"/>
    </source>
</evidence>
<feature type="region of interest" description="Disordered" evidence="9">
    <location>
        <begin position="28"/>
        <end position="68"/>
    </location>
</feature>
<organism evidence="10 11">
    <name type="scientific">Gordonia aquimaris</name>
    <dbReference type="NCBI Taxonomy" id="2984863"/>
    <lineage>
        <taxon>Bacteria</taxon>
        <taxon>Bacillati</taxon>
        <taxon>Actinomycetota</taxon>
        <taxon>Actinomycetes</taxon>
        <taxon>Mycobacteriales</taxon>
        <taxon>Gordoniaceae</taxon>
        <taxon>Gordonia</taxon>
    </lineage>
</organism>
<dbReference type="GO" id="GO:0006020">
    <property type="term" value="P:inositol metabolic process"/>
    <property type="evidence" value="ECO:0007669"/>
    <property type="project" value="TreeGrafter"/>
</dbReference>
<feature type="binding site" evidence="7">
    <location>
        <position position="242"/>
    </location>
    <ligand>
        <name>Mg(2+)</name>
        <dbReference type="ChEBI" id="CHEBI:18420"/>
        <label>1</label>
        <note>catalytic</note>
    </ligand>
</feature>
<comment type="similarity">
    <text evidence="3 8">Belongs to the inositol monophosphatase superfamily.</text>
</comment>
<comment type="catalytic activity">
    <reaction evidence="1 8">
        <text>a myo-inositol phosphate + H2O = myo-inositol + phosphate</text>
        <dbReference type="Rhea" id="RHEA:24056"/>
        <dbReference type="ChEBI" id="CHEBI:15377"/>
        <dbReference type="ChEBI" id="CHEBI:17268"/>
        <dbReference type="ChEBI" id="CHEBI:43474"/>
        <dbReference type="ChEBI" id="CHEBI:84139"/>
        <dbReference type="EC" id="3.1.3.25"/>
    </reaction>
</comment>
<dbReference type="InterPro" id="IPR020550">
    <property type="entry name" value="Inositol_monophosphatase_CS"/>
</dbReference>
<keyword evidence="5 8" id="KW-0378">Hydrolase</keyword>
<dbReference type="Gene3D" id="3.30.540.10">
    <property type="entry name" value="Fructose-1,6-Bisphosphatase, subunit A, domain 1"/>
    <property type="match status" value="1"/>
</dbReference>
<evidence type="ECO:0000256" key="9">
    <source>
        <dbReference type="SAM" id="MobiDB-lite"/>
    </source>
</evidence>
<dbReference type="SUPFAM" id="SSF56655">
    <property type="entry name" value="Carbohydrate phosphatase"/>
    <property type="match status" value="1"/>
</dbReference>
<dbReference type="GO" id="GO:0007165">
    <property type="term" value="P:signal transduction"/>
    <property type="evidence" value="ECO:0007669"/>
    <property type="project" value="TreeGrafter"/>
</dbReference>
<evidence type="ECO:0000256" key="3">
    <source>
        <dbReference type="ARBA" id="ARBA00009759"/>
    </source>
</evidence>
<gene>
    <name evidence="10" type="ORF">OSB52_15405</name>
</gene>
<dbReference type="InterPro" id="IPR000760">
    <property type="entry name" value="Inositol_monophosphatase-like"/>
</dbReference>
<accession>A0A9X3D8A1</accession>
<protein>
    <recommendedName>
        <fullName evidence="8">Inositol-1-monophosphatase</fullName>
        <ecNumber evidence="8">3.1.3.25</ecNumber>
    </recommendedName>
</protein>
<dbReference type="EC" id="3.1.3.25" evidence="8"/>
<evidence type="ECO:0000256" key="8">
    <source>
        <dbReference type="RuleBase" id="RU364068"/>
    </source>
</evidence>
<dbReference type="CDD" id="cd01639">
    <property type="entry name" value="IMPase"/>
    <property type="match status" value="1"/>
</dbReference>
<dbReference type="PANTHER" id="PTHR20854:SF4">
    <property type="entry name" value="INOSITOL-1-MONOPHOSPHATASE-RELATED"/>
    <property type="match status" value="1"/>
</dbReference>
<keyword evidence="6 7" id="KW-0460">Magnesium</keyword>
<dbReference type="InterPro" id="IPR020583">
    <property type="entry name" value="Inositol_monoP_metal-BS"/>
</dbReference>